<protein>
    <submittedName>
        <fullName evidence="1">Uncharacterized protein</fullName>
    </submittedName>
</protein>
<organism evidence="1 3">
    <name type="scientific">Pseudoalteromonas holothuriae</name>
    <dbReference type="NCBI Taxonomy" id="2963714"/>
    <lineage>
        <taxon>Bacteria</taxon>
        <taxon>Pseudomonadati</taxon>
        <taxon>Pseudomonadota</taxon>
        <taxon>Gammaproteobacteria</taxon>
        <taxon>Alteromonadales</taxon>
        <taxon>Pseudoalteromonadaceae</taxon>
        <taxon>Pseudoalteromonas</taxon>
    </lineage>
</organism>
<accession>A0A9W4QVP8</accession>
<keyword evidence="3" id="KW-1185">Reference proteome</keyword>
<evidence type="ECO:0000313" key="3">
    <source>
        <dbReference type="Proteomes" id="UP001152467"/>
    </source>
</evidence>
<dbReference type="Proteomes" id="UP001152467">
    <property type="component" value="Unassembled WGS sequence"/>
</dbReference>
<dbReference type="EMBL" id="CAMAPD010000013">
    <property type="protein sequence ID" value="CAH9062859.1"/>
    <property type="molecule type" value="Genomic_DNA"/>
</dbReference>
<evidence type="ECO:0000313" key="2">
    <source>
        <dbReference type="EMBL" id="CAH9062859.1"/>
    </source>
</evidence>
<dbReference type="AlphaFoldDB" id="A0A9W4QVP8"/>
<name>A0A9W4QVP8_9GAMM</name>
<dbReference type="EMBL" id="CAMAPC010000004">
    <property type="protein sequence ID" value="CAH9055359.1"/>
    <property type="molecule type" value="Genomic_DNA"/>
</dbReference>
<dbReference type="Proteomes" id="UP001152485">
    <property type="component" value="Unassembled WGS sequence"/>
</dbReference>
<comment type="caution">
    <text evidence="1">The sequence shown here is derived from an EMBL/GenBank/DDBJ whole genome shotgun (WGS) entry which is preliminary data.</text>
</comment>
<evidence type="ECO:0000313" key="1">
    <source>
        <dbReference type="EMBL" id="CAH9055359.1"/>
    </source>
</evidence>
<evidence type="ECO:0000313" key="4">
    <source>
        <dbReference type="Proteomes" id="UP001152485"/>
    </source>
</evidence>
<gene>
    <name evidence="1" type="ORF">PSECIP111854_01565</name>
    <name evidence="2" type="ORF">PSECIP111951_02787</name>
</gene>
<sequence length="72" mass="8051">MFKKHQIGLIFALWCLFLSRVLLKCARPHPVGHPVDDVSLVRGYNVLIASPQIAITARIFSGPCFSLIPMFV</sequence>
<proteinExistence type="predicted"/>
<reference evidence="1 4" key="1">
    <citation type="submission" date="2022-07" db="EMBL/GenBank/DDBJ databases">
        <authorList>
            <person name="Criscuolo A."/>
        </authorList>
    </citation>
    <scope>NUCLEOTIDE SEQUENCE</scope>
    <source>
        <strain evidence="4">CIP 111951</strain>
        <strain evidence="1">CIP111854</strain>
        <strain evidence="2">CIP111951</strain>
    </source>
</reference>